<dbReference type="HAMAP" id="MF_00171">
    <property type="entry name" value="TruA"/>
    <property type="match status" value="1"/>
</dbReference>
<evidence type="ECO:0000256" key="3">
    <source>
        <dbReference type="ARBA" id="ARBA00023235"/>
    </source>
</evidence>
<dbReference type="Gene3D" id="3.30.70.580">
    <property type="entry name" value="Pseudouridine synthase I, catalytic domain, N-terminal subdomain"/>
    <property type="match status" value="1"/>
</dbReference>
<evidence type="ECO:0000256" key="4">
    <source>
        <dbReference type="RuleBase" id="RU003792"/>
    </source>
</evidence>
<comment type="catalytic activity">
    <reaction evidence="4">
        <text>uridine(38/39/40) in tRNA = pseudouridine(38/39/40) in tRNA</text>
        <dbReference type="Rhea" id="RHEA:22376"/>
        <dbReference type="Rhea" id="RHEA-COMP:10085"/>
        <dbReference type="Rhea" id="RHEA-COMP:10087"/>
        <dbReference type="ChEBI" id="CHEBI:65314"/>
        <dbReference type="ChEBI" id="CHEBI:65315"/>
        <dbReference type="EC" id="5.4.99.12"/>
    </reaction>
</comment>
<dbReference type="PANTHER" id="PTHR11142:SF4">
    <property type="entry name" value="PSEUDOURIDYLATE SYNTHASE 1 HOMOLOG"/>
    <property type="match status" value="1"/>
</dbReference>
<gene>
    <name evidence="6" type="ORF">SNAT2548_LOCUS29456</name>
</gene>
<evidence type="ECO:0000313" key="7">
    <source>
        <dbReference type="Proteomes" id="UP000604046"/>
    </source>
</evidence>
<proteinExistence type="inferred from homology"/>
<dbReference type="PANTHER" id="PTHR11142">
    <property type="entry name" value="PSEUDOURIDYLATE SYNTHASE"/>
    <property type="match status" value="1"/>
</dbReference>
<comment type="caution">
    <text evidence="6">The sequence shown here is derived from an EMBL/GenBank/DDBJ whole genome shotgun (WGS) entry which is preliminary data.</text>
</comment>
<evidence type="ECO:0000313" key="6">
    <source>
        <dbReference type="EMBL" id="CAE7526209.1"/>
    </source>
</evidence>
<dbReference type="GO" id="GO:0003723">
    <property type="term" value="F:RNA binding"/>
    <property type="evidence" value="ECO:0007669"/>
    <property type="project" value="InterPro"/>
</dbReference>
<feature type="domain" description="Pseudouridine synthase I TruA alpha/beta" evidence="5">
    <location>
        <begin position="227"/>
        <end position="342"/>
    </location>
</feature>
<dbReference type="GO" id="GO:0005634">
    <property type="term" value="C:nucleus"/>
    <property type="evidence" value="ECO:0007669"/>
    <property type="project" value="TreeGrafter"/>
</dbReference>
<protein>
    <recommendedName>
        <fullName evidence="4">tRNA pseudouridine synthase</fullName>
        <ecNumber evidence="4">5.4.99.12</ecNumber>
    </recommendedName>
</protein>
<accession>A0A812TGX9</accession>
<evidence type="ECO:0000259" key="5">
    <source>
        <dbReference type="Pfam" id="PF01416"/>
    </source>
</evidence>
<dbReference type="InterPro" id="IPR020103">
    <property type="entry name" value="PsdUridine_synth_cat_dom_sf"/>
</dbReference>
<dbReference type="InterPro" id="IPR020094">
    <property type="entry name" value="TruA/RsuA/RluB/E/F_N"/>
</dbReference>
<dbReference type="Pfam" id="PF01416">
    <property type="entry name" value="PseudoU_synth_1"/>
    <property type="match status" value="1"/>
</dbReference>
<dbReference type="InterPro" id="IPR020097">
    <property type="entry name" value="PsdUridine_synth_TruA_a/b_dom"/>
</dbReference>
<dbReference type="Proteomes" id="UP000604046">
    <property type="component" value="Unassembled WGS sequence"/>
</dbReference>
<dbReference type="EC" id="5.4.99.12" evidence="4"/>
<comment type="similarity">
    <text evidence="1 4">Belongs to the tRNA pseudouridine synthase TruA family.</text>
</comment>
<evidence type="ECO:0000256" key="2">
    <source>
        <dbReference type="ARBA" id="ARBA00022694"/>
    </source>
</evidence>
<dbReference type="SUPFAM" id="SSF55120">
    <property type="entry name" value="Pseudouridine synthase"/>
    <property type="match status" value="1"/>
</dbReference>
<dbReference type="GO" id="GO:1990481">
    <property type="term" value="P:mRNA pseudouridine synthesis"/>
    <property type="evidence" value="ECO:0007669"/>
    <property type="project" value="TreeGrafter"/>
</dbReference>
<dbReference type="InterPro" id="IPR020095">
    <property type="entry name" value="PsdUridine_synth_TruA_C"/>
</dbReference>
<dbReference type="GO" id="GO:0031119">
    <property type="term" value="P:tRNA pseudouridine synthesis"/>
    <property type="evidence" value="ECO:0007669"/>
    <property type="project" value="TreeGrafter"/>
</dbReference>
<dbReference type="InterPro" id="IPR001406">
    <property type="entry name" value="PsdUridine_synth_TruA"/>
</dbReference>
<name>A0A812TGX9_9DINO</name>
<dbReference type="GO" id="GO:0160147">
    <property type="term" value="F:tRNA pseudouridine(38-40) synthase activity"/>
    <property type="evidence" value="ECO:0007669"/>
    <property type="project" value="UniProtKB-EC"/>
</dbReference>
<sequence>MRSCFLASSEPCRAPWLPVRVCHGRPRSNSRCGAGPRVLGLALTAVHLCRGRCQSTGRRSARAAVKCEATRSAEAHEKVALVIGYIGSKYHGLQIHYDEDVTQVVTIEWLLREVLLSLGVISKSDAESLERNLEWRHSSRTDAGVHACRLVITARLAVGRPDEEGCYPWLVSQLNDLLPDDVVVFAVRPVPASFDARFSCSWREYSYILPASALANQALQNVRRLLETFVGRHCFHNFTRLRANRSRPGGGPKMHSVEIFRRTESKIEACDADFLELPGFPQEFVQITLQGNRFLYNQIRYVVGAVAAVSAGHLPEASLKAALRSPARFRFPLAPSCGLLLRSSGFTGTRQKPCDVAMDQEQMWSRMLPMNTRLLLNGPADAEAQDFERRVEARAAEAWQKDVLESFRLSLPHARSPDEDLQRLSTTPRHLQPRALARAQKSPVTGCSEGLQEVFW</sequence>
<evidence type="ECO:0000256" key="1">
    <source>
        <dbReference type="ARBA" id="ARBA00009375"/>
    </source>
</evidence>
<keyword evidence="7" id="KW-1185">Reference proteome</keyword>
<reference evidence="6" key="1">
    <citation type="submission" date="2021-02" db="EMBL/GenBank/DDBJ databases">
        <authorList>
            <person name="Dougan E. K."/>
            <person name="Rhodes N."/>
            <person name="Thang M."/>
            <person name="Chan C."/>
        </authorList>
    </citation>
    <scope>NUCLEOTIDE SEQUENCE</scope>
</reference>
<keyword evidence="2 4" id="KW-0819">tRNA processing</keyword>
<dbReference type="Gene3D" id="3.30.70.660">
    <property type="entry name" value="Pseudouridine synthase I, catalytic domain, C-terminal subdomain"/>
    <property type="match status" value="1"/>
</dbReference>
<dbReference type="AlphaFoldDB" id="A0A812TGX9"/>
<dbReference type="OrthoDB" id="10256309at2759"/>
<dbReference type="EMBL" id="CAJNDS010002561">
    <property type="protein sequence ID" value="CAE7526209.1"/>
    <property type="molecule type" value="Genomic_DNA"/>
</dbReference>
<keyword evidence="3 4" id="KW-0413">Isomerase</keyword>
<organism evidence="6 7">
    <name type="scientific">Symbiodinium natans</name>
    <dbReference type="NCBI Taxonomy" id="878477"/>
    <lineage>
        <taxon>Eukaryota</taxon>
        <taxon>Sar</taxon>
        <taxon>Alveolata</taxon>
        <taxon>Dinophyceae</taxon>
        <taxon>Suessiales</taxon>
        <taxon>Symbiodiniaceae</taxon>
        <taxon>Symbiodinium</taxon>
    </lineage>
</organism>